<evidence type="ECO:0000259" key="3">
    <source>
        <dbReference type="Pfam" id="PF01494"/>
    </source>
</evidence>
<dbReference type="Pfam" id="PF01494">
    <property type="entry name" value="FAD_binding_3"/>
    <property type="match status" value="1"/>
</dbReference>
<dbReference type="InterPro" id="IPR036188">
    <property type="entry name" value="FAD/NAD-bd_sf"/>
</dbReference>
<dbReference type="SUPFAM" id="SSF51905">
    <property type="entry name" value="FAD/NAD(P)-binding domain"/>
    <property type="match status" value="1"/>
</dbReference>
<comment type="caution">
    <text evidence="4">The sequence shown here is derived from an EMBL/GenBank/DDBJ whole genome shotgun (WGS) entry which is preliminary data.</text>
</comment>
<dbReference type="InterPro" id="IPR002938">
    <property type="entry name" value="FAD-bd"/>
</dbReference>
<dbReference type="InterPro" id="IPR050493">
    <property type="entry name" value="FAD-dep_Monooxygenase_BioMet"/>
</dbReference>
<dbReference type="PATRIC" id="fig|1300345.3.peg.1841"/>
<dbReference type="GO" id="GO:0004497">
    <property type="term" value="F:monooxygenase activity"/>
    <property type="evidence" value="ECO:0007669"/>
    <property type="project" value="UniProtKB-KW"/>
</dbReference>
<name>A0A0A2X114_9GAMM</name>
<accession>A0A0A2X114</accession>
<keyword evidence="2" id="KW-0503">Monooxygenase</keyword>
<dbReference type="eggNOG" id="COG0654">
    <property type="taxonomic scope" value="Bacteria"/>
</dbReference>
<keyword evidence="1" id="KW-0560">Oxidoreductase</keyword>
<evidence type="ECO:0000313" key="5">
    <source>
        <dbReference type="Proteomes" id="UP000030518"/>
    </source>
</evidence>
<proteinExistence type="predicted"/>
<organism evidence="4 5">
    <name type="scientific">Lysobacter dokdonensis DS-58</name>
    <dbReference type="NCBI Taxonomy" id="1300345"/>
    <lineage>
        <taxon>Bacteria</taxon>
        <taxon>Pseudomonadati</taxon>
        <taxon>Pseudomonadota</taxon>
        <taxon>Gammaproteobacteria</taxon>
        <taxon>Lysobacterales</taxon>
        <taxon>Lysobacteraceae</taxon>
        <taxon>Noviluteimonas</taxon>
    </lineage>
</organism>
<dbReference type="AlphaFoldDB" id="A0A0A2X114"/>
<protein>
    <submittedName>
        <fullName evidence="4">Oxidoreductase</fullName>
    </submittedName>
</protein>
<sequence length="418" mass="45555">MHIAIIGYGTGGQAAAVALSRDGHRVDVFEQAPAPGPVGAGFLLQPTGLSALWRMGLLDAALAHGAPIARLFGTSQGGRTVMDMRYRELDPRLFGLGLQRGALFGLLDAAWTEQRSLHAGRRIVSIDADAGVVHDDAGESHGAYDLIIVADGANSRLRTAVAPPAFDRPYPWGAHWCLVPARDWEFADELQQRYVGARRMAGMLPVGTRPGDPTPRVSFFWSVRTDAFDTAHDADQWRRDVASVWPEAADALCDTQVPGGLAVARYRDVVQTRWHRGRAVLLGDSAHAMSPQLGQGANMALLDALALRDALRAHPHLPEAFAAYEQARRAHVAIYHVWSRWLTPLFQSEHDRLAAVRDRVFHPLNRLPGSKGQSLRVLAGTQCGWFGTVRLDEEFLEALVLSSPRDPGQQPATGVRPA</sequence>
<evidence type="ECO:0000256" key="2">
    <source>
        <dbReference type="ARBA" id="ARBA00023033"/>
    </source>
</evidence>
<dbReference type="Gene3D" id="3.50.50.60">
    <property type="entry name" value="FAD/NAD(P)-binding domain"/>
    <property type="match status" value="1"/>
</dbReference>
<gene>
    <name evidence="4" type="ORF">LF41_163</name>
</gene>
<evidence type="ECO:0000313" key="4">
    <source>
        <dbReference type="EMBL" id="KGQ18924.1"/>
    </source>
</evidence>
<dbReference type="OrthoDB" id="8672648at2"/>
<dbReference type="PANTHER" id="PTHR13789">
    <property type="entry name" value="MONOOXYGENASE"/>
    <property type="match status" value="1"/>
</dbReference>
<reference evidence="4 5" key="1">
    <citation type="submission" date="2014-09" db="EMBL/GenBank/DDBJ databases">
        <title>Genome sequences of Lysobacter dokdonensis DS-58.</title>
        <authorList>
            <person name="Kim J.F."/>
            <person name="Kwak M.-J."/>
        </authorList>
    </citation>
    <scope>NUCLEOTIDE SEQUENCE [LARGE SCALE GENOMIC DNA]</scope>
    <source>
        <strain evidence="4 5">DS-58</strain>
    </source>
</reference>
<evidence type="ECO:0000256" key="1">
    <source>
        <dbReference type="ARBA" id="ARBA00023002"/>
    </source>
</evidence>
<keyword evidence="5" id="KW-1185">Reference proteome</keyword>
<dbReference type="STRING" id="1300345.LF41_163"/>
<dbReference type="Proteomes" id="UP000030518">
    <property type="component" value="Unassembled WGS sequence"/>
</dbReference>
<dbReference type="GO" id="GO:0071949">
    <property type="term" value="F:FAD binding"/>
    <property type="evidence" value="ECO:0007669"/>
    <property type="project" value="InterPro"/>
</dbReference>
<dbReference type="PANTHER" id="PTHR13789:SF309">
    <property type="entry name" value="PUTATIVE (AFU_ORTHOLOGUE AFUA_6G14510)-RELATED"/>
    <property type="match status" value="1"/>
</dbReference>
<feature type="domain" description="FAD-binding" evidence="3">
    <location>
        <begin position="3"/>
        <end position="332"/>
    </location>
</feature>
<dbReference type="EMBL" id="JRKJ01000011">
    <property type="protein sequence ID" value="KGQ18924.1"/>
    <property type="molecule type" value="Genomic_DNA"/>
</dbReference>
<dbReference type="PRINTS" id="PR00420">
    <property type="entry name" value="RNGMNOXGNASE"/>
</dbReference>
<dbReference type="RefSeq" id="WP_036169003.1">
    <property type="nucleotide sequence ID" value="NZ_JRKJ01000011.1"/>
</dbReference>